<dbReference type="EMBL" id="BAOS01000045">
    <property type="protein sequence ID" value="GAX62894.1"/>
    <property type="molecule type" value="Genomic_DNA"/>
</dbReference>
<keyword evidence="7" id="KW-0456">Lyase</keyword>
<reference evidence="10" key="1">
    <citation type="journal article" date="2017" name="Environ. Microbiol. Rep.">
        <title>Genetic Diversity of Marine Anaerobic Ammonium-Oxidizing Bacteria as Revealed by Genomic and Proteomic Analyses of 'Candidatus Scalindua japonica'.</title>
        <authorList>
            <person name="Oshiki M."/>
            <person name="Mizuto K."/>
            <person name="Kimura Z."/>
            <person name="Kindaichi T."/>
            <person name="Satoh H."/>
            <person name="Okabe S."/>
        </authorList>
    </citation>
    <scope>NUCLEOTIDE SEQUENCE [LARGE SCALE GENOMIC DNA]</scope>
    <source>
        <strain evidence="10">husup-a2</strain>
    </source>
</reference>
<dbReference type="GO" id="GO:0008233">
    <property type="term" value="F:peptidase activity"/>
    <property type="evidence" value="ECO:0007669"/>
    <property type="project" value="UniProtKB-KW"/>
</dbReference>
<dbReference type="GO" id="GO:0006508">
    <property type="term" value="P:proteolysis"/>
    <property type="evidence" value="ECO:0007669"/>
    <property type="project" value="UniProtKB-KW"/>
</dbReference>
<name>A0A286U443_9BACT</name>
<dbReference type="AlphaFoldDB" id="A0A286U443"/>
<dbReference type="GO" id="GO:0003697">
    <property type="term" value="F:single-stranded DNA binding"/>
    <property type="evidence" value="ECO:0007669"/>
    <property type="project" value="InterPro"/>
</dbReference>
<dbReference type="InterPro" id="IPR003738">
    <property type="entry name" value="SRAP"/>
</dbReference>
<evidence type="ECO:0000256" key="2">
    <source>
        <dbReference type="ARBA" id="ARBA00022670"/>
    </source>
</evidence>
<evidence type="ECO:0000256" key="7">
    <source>
        <dbReference type="ARBA" id="ARBA00023239"/>
    </source>
</evidence>
<dbReference type="EC" id="3.4.-.-" evidence="8"/>
<keyword evidence="2 8" id="KW-0645">Protease</keyword>
<dbReference type="OrthoDB" id="9782620at2"/>
<keyword evidence="3" id="KW-0227">DNA damage</keyword>
<comment type="caution">
    <text evidence="9">The sequence shown here is derived from an EMBL/GenBank/DDBJ whole genome shotgun (WGS) entry which is preliminary data.</text>
</comment>
<evidence type="ECO:0000256" key="3">
    <source>
        <dbReference type="ARBA" id="ARBA00022763"/>
    </source>
</evidence>
<dbReference type="GO" id="GO:0106300">
    <property type="term" value="P:protein-DNA covalent cross-linking repair"/>
    <property type="evidence" value="ECO:0007669"/>
    <property type="project" value="InterPro"/>
</dbReference>
<sequence length="227" mass="26473">MIMCGRFVFVDIGAIFSKFRITITEDIIKEITPRYNIAPSQYIPVIYQNKEQEYKMEMMKWGLVPFWAKNQKTASRMINARAETITTKPSFKHILKTKRCLVPASGFYEWKKIDNKKVPYYIELKNNNSFSFAGLYDIWKDSVGNELKTFTIITTDANNTIKPIHDRMPAILHKEVEGQWLNVKIQNPESIIQLLKPFPADNMKTYVVSNEVNNPRNDNAQLTREVN</sequence>
<dbReference type="PANTHER" id="PTHR13604:SF0">
    <property type="entry name" value="ABASIC SITE PROCESSING PROTEIN HMCES"/>
    <property type="match status" value="1"/>
</dbReference>
<comment type="similarity">
    <text evidence="1 8">Belongs to the SOS response-associated peptidase family.</text>
</comment>
<dbReference type="SUPFAM" id="SSF143081">
    <property type="entry name" value="BB1717-like"/>
    <property type="match status" value="1"/>
</dbReference>
<keyword evidence="5" id="KW-0190">Covalent protein-DNA linkage</keyword>
<evidence type="ECO:0000256" key="6">
    <source>
        <dbReference type="ARBA" id="ARBA00023125"/>
    </source>
</evidence>
<dbReference type="Proteomes" id="UP000218542">
    <property type="component" value="Unassembled WGS sequence"/>
</dbReference>
<dbReference type="Gene3D" id="3.90.1680.10">
    <property type="entry name" value="SOS response associated peptidase-like"/>
    <property type="match status" value="1"/>
</dbReference>
<accession>A0A286U443</accession>
<keyword evidence="6" id="KW-0238">DNA-binding</keyword>
<dbReference type="Pfam" id="PF02586">
    <property type="entry name" value="SRAP"/>
    <property type="match status" value="1"/>
</dbReference>
<evidence type="ECO:0000256" key="1">
    <source>
        <dbReference type="ARBA" id="ARBA00008136"/>
    </source>
</evidence>
<keyword evidence="10" id="KW-1185">Reference proteome</keyword>
<evidence type="ECO:0000313" key="9">
    <source>
        <dbReference type="EMBL" id="GAX62894.1"/>
    </source>
</evidence>
<dbReference type="InterPro" id="IPR036590">
    <property type="entry name" value="SRAP-like"/>
</dbReference>
<keyword evidence="4 8" id="KW-0378">Hydrolase</keyword>
<evidence type="ECO:0000256" key="5">
    <source>
        <dbReference type="ARBA" id="ARBA00023124"/>
    </source>
</evidence>
<gene>
    <name evidence="9" type="ORF">SCALIN_C45_0051</name>
</gene>
<evidence type="ECO:0000313" key="10">
    <source>
        <dbReference type="Proteomes" id="UP000218542"/>
    </source>
</evidence>
<protein>
    <recommendedName>
        <fullName evidence="8">Abasic site processing protein</fullName>
        <ecNumber evidence="8">3.4.-.-</ecNumber>
    </recommendedName>
</protein>
<dbReference type="GO" id="GO:0016829">
    <property type="term" value="F:lyase activity"/>
    <property type="evidence" value="ECO:0007669"/>
    <property type="project" value="UniProtKB-KW"/>
</dbReference>
<evidence type="ECO:0000256" key="8">
    <source>
        <dbReference type="RuleBase" id="RU364100"/>
    </source>
</evidence>
<organism evidence="9 10">
    <name type="scientific">Candidatus Scalindua japonica</name>
    <dbReference type="NCBI Taxonomy" id="1284222"/>
    <lineage>
        <taxon>Bacteria</taxon>
        <taxon>Pseudomonadati</taxon>
        <taxon>Planctomycetota</taxon>
        <taxon>Candidatus Brocadiia</taxon>
        <taxon>Candidatus Brocadiales</taxon>
        <taxon>Candidatus Scalinduaceae</taxon>
        <taxon>Candidatus Scalindua</taxon>
    </lineage>
</organism>
<dbReference type="PANTHER" id="PTHR13604">
    <property type="entry name" value="DC12-RELATED"/>
    <property type="match status" value="1"/>
</dbReference>
<proteinExistence type="inferred from homology"/>
<evidence type="ECO:0000256" key="4">
    <source>
        <dbReference type="ARBA" id="ARBA00022801"/>
    </source>
</evidence>